<feature type="domain" description="PROCN" evidence="2">
    <location>
        <begin position="46"/>
        <end position="209"/>
    </location>
</feature>
<proteinExistence type="predicted"/>
<dbReference type="PANTHER" id="PTHR11140">
    <property type="entry name" value="PRE-MRNA SPLICING FACTOR PRP8"/>
    <property type="match status" value="1"/>
</dbReference>
<gene>
    <name evidence="3" type="ORF">M404DRAFT_30967</name>
</gene>
<dbReference type="AlphaFoldDB" id="A0A0C3JMR9"/>
<reference evidence="4" key="2">
    <citation type="submission" date="2015-01" db="EMBL/GenBank/DDBJ databases">
        <title>Evolutionary Origins and Diversification of the Mycorrhizal Mutualists.</title>
        <authorList>
            <consortium name="DOE Joint Genome Institute"/>
            <consortium name="Mycorrhizal Genomics Consortium"/>
            <person name="Kohler A."/>
            <person name="Kuo A."/>
            <person name="Nagy L.G."/>
            <person name="Floudas D."/>
            <person name="Copeland A."/>
            <person name="Barry K.W."/>
            <person name="Cichocki N."/>
            <person name="Veneault-Fourrey C."/>
            <person name="LaButti K."/>
            <person name="Lindquist E.A."/>
            <person name="Lipzen A."/>
            <person name="Lundell T."/>
            <person name="Morin E."/>
            <person name="Murat C."/>
            <person name="Riley R."/>
            <person name="Ohm R."/>
            <person name="Sun H."/>
            <person name="Tunlid A."/>
            <person name="Henrissat B."/>
            <person name="Grigoriev I.V."/>
            <person name="Hibbett D.S."/>
            <person name="Martin F."/>
        </authorList>
    </citation>
    <scope>NUCLEOTIDE SEQUENCE [LARGE SCALE GENOMIC DNA]</scope>
    <source>
        <strain evidence="4">Marx 270</strain>
    </source>
</reference>
<accession>A0A0C3JMR9</accession>
<feature type="region of interest" description="Disordered" evidence="1">
    <location>
        <begin position="570"/>
        <end position="591"/>
    </location>
</feature>
<dbReference type="GO" id="GO:0030620">
    <property type="term" value="F:U2 snRNA binding"/>
    <property type="evidence" value="ECO:0007669"/>
    <property type="project" value="TreeGrafter"/>
</dbReference>
<dbReference type="GO" id="GO:0030623">
    <property type="term" value="F:U5 snRNA binding"/>
    <property type="evidence" value="ECO:0007669"/>
    <property type="project" value="TreeGrafter"/>
</dbReference>
<dbReference type="InterPro" id="IPR027652">
    <property type="entry name" value="PRP8"/>
</dbReference>
<evidence type="ECO:0000313" key="4">
    <source>
        <dbReference type="Proteomes" id="UP000054217"/>
    </source>
</evidence>
<feature type="compositionally biased region" description="Polar residues" evidence="1">
    <location>
        <begin position="629"/>
        <end position="647"/>
    </location>
</feature>
<organism evidence="3 4">
    <name type="scientific">Pisolithus tinctorius Marx 270</name>
    <dbReference type="NCBI Taxonomy" id="870435"/>
    <lineage>
        <taxon>Eukaryota</taxon>
        <taxon>Fungi</taxon>
        <taxon>Dikarya</taxon>
        <taxon>Basidiomycota</taxon>
        <taxon>Agaricomycotina</taxon>
        <taxon>Agaricomycetes</taxon>
        <taxon>Agaricomycetidae</taxon>
        <taxon>Boletales</taxon>
        <taxon>Sclerodermatineae</taxon>
        <taxon>Pisolithaceae</taxon>
        <taxon>Pisolithus</taxon>
    </lineage>
</organism>
<dbReference type="Proteomes" id="UP000054217">
    <property type="component" value="Unassembled WGS sequence"/>
</dbReference>
<dbReference type="OrthoDB" id="1931567at2759"/>
<dbReference type="InParanoid" id="A0A0C3JMR9"/>
<feature type="compositionally biased region" description="Polar residues" evidence="1">
    <location>
        <begin position="578"/>
        <end position="591"/>
    </location>
</feature>
<feature type="region of interest" description="Disordered" evidence="1">
    <location>
        <begin position="618"/>
        <end position="658"/>
    </location>
</feature>
<protein>
    <recommendedName>
        <fullName evidence="2">PROCN domain-containing protein</fullName>
    </recommendedName>
</protein>
<name>A0A0C3JMR9_PISTI</name>
<dbReference type="GO" id="GO:0000244">
    <property type="term" value="P:spliceosomal tri-snRNP complex assembly"/>
    <property type="evidence" value="ECO:0007669"/>
    <property type="project" value="TreeGrafter"/>
</dbReference>
<reference evidence="3 4" key="1">
    <citation type="submission" date="2014-04" db="EMBL/GenBank/DDBJ databases">
        <authorList>
            <consortium name="DOE Joint Genome Institute"/>
            <person name="Kuo A."/>
            <person name="Kohler A."/>
            <person name="Costa M.D."/>
            <person name="Nagy L.G."/>
            <person name="Floudas D."/>
            <person name="Copeland A."/>
            <person name="Barry K.W."/>
            <person name="Cichocki N."/>
            <person name="Veneault-Fourrey C."/>
            <person name="LaButti K."/>
            <person name="Lindquist E.A."/>
            <person name="Lipzen A."/>
            <person name="Lundell T."/>
            <person name="Morin E."/>
            <person name="Murat C."/>
            <person name="Sun H."/>
            <person name="Tunlid A."/>
            <person name="Henrissat B."/>
            <person name="Grigoriev I.V."/>
            <person name="Hibbett D.S."/>
            <person name="Martin F."/>
            <person name="Nordberg H.P."/>
            <person name="Cantor M.N."/>
            <person name="Hua S.X."/>
        </authorList>
    </citation>
    <scope>NUCLEOTIDE SEQUENCE [LARGE SCALE GENOMIC DNA]</scope>
    <source>
        <strain evidence="3 4">Marx 270</strain>
    </source>
</reference>
<dbReference type="Pfam" id="PF08083">
    <property type="entry name" value="PROCN"/>
    <property type="match status" value="1"/>
</dbReference>
<dbReference type="STRING" id="870435.A0A0C3JMR9"/>
<evidence type="ECO:0000259" key="2">
    <source>
        <dbReference type="Pfam" id="PF08083"/>
    </source>
</evidence>
<evidence type="ECO:0000313" key="3">
    <source>
        <dbReference type="EMBL" id="KIN98816.1"/>
    </source>
</evidence>
<dbReference type="PANTHER" id="PTHR11140:SF0">
    <property type="entry name" value="PRE-MRNA-PROCESSING-SPLICING FACTOR 8"/>
    <property type="match status" value="1"/>
</dbReference>
<sequence length="658" mass="74306">MTPKNAPLVSHEDVIFGPNDVDDNDFELPEDVEPFLAEQPLENDLAAEGIALWWAPDPYNHCSGWTRCTQDIPLVKNWYLEHFPLGQPAKPPRESYDKEESIRSAQATKFFQTTRLDWVEAGLQVCGQGYDVLNLLIHRKNLNYLHLDYNMNLKPIKTLTMQEQKKFHFRNAFHLYCEILRLTKLVIDAHVQYRLGSIDAFQLADTLHPLSYKHDTKLLILVLEKLKEAYLVKGHLNQSQREELALIEQAYDNHHEYEADTGGGNQWTAMSVSSGRSKSSGNLAEALKAVQLQLGVEKSQNRELLEKNMILVANKTHCSTKDVPADVVAYDSEIKMLRKKYALPMSPTPVFMTAECYASTMAEEHGLVTELDSILPEHLHRIRNMHFFPDVFMQAMQNSRSDILYKLHDNCHEIFGLPKNHFLPNSSCLKVPEIVKMLGVKDVGTPNQCFTIWFPFLFKDMKVDVRKLFMNWKPLAQCMFLLSPDKEFLGNSCGQISKINYYQVFHAYKQVLVTKWTDCHIQKVIAEMNHFIFGNPNGSASKSKTGMMEDLSAEINAAMAVMDAARLSDDDVDEGATDANSHEGSLVSDLSTPDSTLIATANIQIDITSDLHQVVTSASVPTVPGPSDFNANTDNVESNSTKGQNKSNGRRGRGRQAK</sequence>
<keyword evidence="4" id="KW-1185">Reference proteome</keyword>
<dbReference type="GO" id="GO:0030619">
    <property type="term" value="F:U1 snRNA binding"/>
    <property type="evidence" value="ECO:0007669"/>
    <property type="project" value="TreeGrafter"/>
</dbReference>
<dbReference type="GO" id="GO:0097157">
    <property type="term" value="F:pre-mRNA intronic binding"/>
    <property type="evidence" value="ECO:0007669"/>
    <property type="project" value="TreeGrafter"/>
</dbReference>
<dbReference type="EMBL" id="KN832011">
    <property type="protein sequence ID" value="KIN98816.1"/>
    <property type="molecule type" value="Genomic_DNA"/>
</dbReference>
<feature type="compositionally biased region" description="Basic residues" evidence="1">
    <location>
        <begin position="648"/>
        <end position="658"/>
    </location>
</feature>
<dbReference type="GO" id="GO:0017070">
    <property type="term" value="F:U6 snRNA binding"/>
    <property type="evidence" value="ECO:0007669"/>
    <property type="project" value="TreeGrafter"/>
</dbReference>
<dbReference type="GO" id="GO:0071013">
    <property type="term" value="C:catalytic step 2 spliceosome"/>
    <property type="evidence" value="ECO:0007669"/>
    <property type="project" value="TreeGrafter"/>
</dbReference>
<dbReference type="InterPro" id="IPR012592">
    <property type="entry name" value="PROCN"/>
</dbReference>
<dbReference type="GO" id="GO:0005682">
    <property type="term" value="C:U5 snRNP"/>
    <property type="evidence" value="ECO:0007669"/>
    <property type="project" value="TreeGrafter"/>
</dbReference>
<dbReference type="HOGENOM" id="CLU_416843_0_0_1"/>
<evidence type="ECO:0000256" key="1">
    <source>
        <dbReference type="SAM" id="MobiDB-lite"/>
    </source>
</evidence>